<dbReference type="EC" id="3.5.4.4" evidence="1 9"/>
<comment type="caution">
    <text evidence="9">Lacks conserved residue(s) required for the propagation of feature annotation.</text>
</comment>
<dbReference type="NCBIfam" id="TIGR01430">
    <property type="entry name" value="aden_deam"/>
    <property type="match status" value="1"/>
</dbReference>
<feature type="binding site" evidence="9">
    <location>
        <position position="220"/>
    </location>
    <ligand>
        <name>substrate</name>
    </ligand>
</feature>
<dbReference type="EMBL" id="BAAABZ010000081">
    <property type="protein sequence ID" value="GAA0566427.1"/>
    <property type="molecule type" value="Genomic_DNA"/>
</dbReference>
<keyword evidence="5 9" id="KW-0546">Nucleotide metabolism</keyword>
<feature type="domain" description="Adenosine deaminase" evidence="10">
    <location>
        <begin position="53"/>
        <end position="393"/>
    </location>
</feature>
<evidence type="ECO:0000256" key="7">
    <source>
        <dbReference type="ARBA" id="ARBA00047989"/>
    </source>
</evidence>
<dbReference type="Proteomes" id="UP001501576">
    <property type="component" value="Unassembled WGS sequence"/>
</dbReference>
<feature type="binding site" evidence="9">
    <location>
        <position position="62"/>
    </location>
    <ligand>
        <name>substrate</name>
    </ligand>
</feature>
<name>A0ABP3PHW5_9ACTN</name>
<evidence type="ECO:0000256" key="1">
    <source>
        <dbReference type="ARBA" id="ARBA00012784"/>
    </source>
</evidence>
<dbReference type="InterPro" id="IPR032466">
    <property type="entry name" value="Metal_Hydrolase"/>
</dbReference>
<comment type="similarity">
    <text evidence="9">Belongs to the metallo-dependent hydrolases superfamily. Adenosine and AMP deaminases family. Adenosine deaminase subfamily.</text>
</comment>
<dbReference type="NCBIfam" id="NF006847">
    <property type="entry name" value="PRK09358.1-2"/>
    <property type="match status" value="1"/>
</dbReference>
<keyword evidence="3 9" id="KW-0378">Hydrolase</keyword>
<evidence type="ECO:0000256" key="5">
    <source>
        <dbReference type="ARBA" id="ARBA00023080"/>
    </source>
</evidence>
<comment type="cofactor">
    <cofactor evidence="9">
        <name>Zn(2+)</name>
        <dbReference type="ChEBI" id="CHEBI:29105"/>
    </cofactor>
    <text evidence="9">Binds 1 zinc ion per subunit.</text>
</comment>
<dbReference type="PANTHER" id="PTHR11409:SF43">
    <property type="entry name" value="ADENOSINE DEAMINASE"/>
    <property type="match status" value="1"/>
</dbReference>
<feature type="binding site" evidence="9">
    <location>
        <position position="247"/>
    </location>
    <ligand>
        <name>Zn(2+)</name>
        <dbReference type="ChEBI" id="CHEBI:29105"/>
        <note>catalytic</note>
    </ligand>
</feature>
<feature type="binding site" evidence="9">
    <location>
        <position position="60"/>
    </location>
    <ligand>
        <name>Zn(2+)</name>
        <dbReference type="ChEBI" id="CHEBI:29105"/>
        <note>catalytic</note>
    </ligand>
</feature>
<evidence type="ECO:0000256" key="3">
    <source>
        <dbReference type="ARBA" id="ARBA00022801"/>
    </source>
</evidence>
<sequence>MATRSQKDWCTPLPVRVTVPYLSPTFYARRDYGAQMTSEHSHEPTPEQIRRAPKVLLHDHLDGGLRPGTIVDLARETGYEALPENEPDKLGVWFREAADSGSLERYLETFSHTVGVMQTRDALVRVAAECAEDLAEDGVVYAEIRYAPEQHLEGGLTLEEVVEAVNEGFREGERRAWENGHRIRVGALLTAMRHAARALEIAELANRYRDSGVVGFDIAGAEAGFPPTRHLDAFEYLKRENNHFTIHAGEAFGLPSIWQALQWCGADRLGHGVRIIDDIEVADDGSLALGRLASYVRDKRIPLELCPTSNLQTGAASSYAEHPIGLLRRLHFRATVNTDNRLMSGTSMSAEFQHLVSTFHYTLDDMQWFTVNAMKSAFIPFDERLAMISDVIKPGYAELKSEWLFRNVASASAVTRDSVSEGS</sequence>
<evidence type="ECO:0000313" key="11">
    <source>
        <dbReference type="EMBL" id="GAA0566427.1"/>
    </source>
</evidence>
<feature type="binding site" evidence="9">
    <location>
        <position position="339"/>
    </location>
    <ligand>
        <name>Zn(2+)</name>
        <dbReference type="ChEBI" id="CHEBI:29105"/>
        <note>catalytic</note>
    </ligand>
</feature>
<dbReference type="InterPro" id="IPR006330">
    <property type="entry name" value="Ado/ade_deaminase"/>
</dbReference>
<dbReference type="Pfam" id="PF00962">
    <property type="entry name" value="A_deaminase"/>
    <property type="match status" value="1"/>
</dbReference>
<reference evidence="12" key="1">
    <citation type="journal article" date="2019" name="Int. J. Syst. Evol. Microbiol.">
        <title>The Global Catalogue of Microorganisms (GCM) 10K type strain sequencing project: providing services to taxonomists for standard genome sequencing and annotation.</title>
        <authorList>
            <consortium name="The Broad Institute Genomics Platform"/>
            <consortium name="The Broad Institute Genome Sequencing Center for Infectious Disease"/>
            <person name="Wu L."/>
            <person name="Ma J."/>
        </authorList>
    </citation>
    <scope>NUCLEOTIDE SEQUENCE [LARGE SCALE GENOMIC DNA]</scope>
    <source>
        <strain evidence="12">JCM 5052</strain>
    </source>
</reference>
<evidence type="ECO:0000256" key="9">
    <source>
        <dbReference type="HAMAP-Rule" id="MF_00540"/>
    </source>
</evidence>
<evidence type="ECO:0000256" key="8">
    <source>
        <dbReference type="ARBA" id="ARBA00049213"/>
    </source>
</evidence>
<protein>
    <recommendedName>
        <fullName evidence="1 9">Adenosine deaminase</fullName>
        <ecNumber evidence="1 9">3.5.4.4</ecNumber>
    </recommendedName>
    <alternativeName>
        <fullName evidence="6 9">Adenosine aminohydrolase</fullName>
    </alternativeName>
</protein>
<keyword evidence="12" id="KW-1185">Reference proteome</keyword>
<dbReference type="SUPFAM" id="SSF51556">
    <property type="entry name" value="Metallo-dependent hydrolases"/>
    <property type="match status" value="1"/>
</dbReference>
<feature type="binding site" evidence="9">
    <location>
        <position position="60"/>
    </location>
    <ligand>
        <name>substrate</name>
    </ligand>
</feature>
<proteinExistence type="inferred from homology"/>
<feature type="active site" description="Proton donor" evidence="9">
    <location>
        <position position="250"/>
    </location>
</feature>
<keyword evidence="4 9" id="KW-0862">Zinc</keyword>
<feature type="site" description="Important for catalytic activity" evidence="9">
    <location>
        <position position="271"/>
    </location>
</feature>
<evidence type="ECO:0000256" key="6">
    <source>
        <dbReference type="ARBA" id="ARBA00031852"/>
    </source>
</evidence>
<evidence type="ECO:0000256" key="4">
    <source>
        <dbReference type="ARBA" id="ARBA00022833"/>
    </source>
</evidence>
<evidence type="ECO:0000313" key="12">
    <source>
        <dbReference type="Proteomes" id="UP001501576"/>
    </source>
</evidence>
<comment type="caution">
    <text evidence="11">The sequence shown here is derived from an EMBL/GenBank/DDBJ whole genome shotgun (WGS) entry which is preliminary data.</text>
</comment>
<dbReference type="Gene3D" id="3.20.20.140">
    <property type="entry name" value="Metal-dependent hydrolases"/>
    <property type="match status" value="1"/>
</dbReference>
<dbReference type="InterPro" id="IPR001365">
    <property type="entry name" value="A_deaminase_dom"/>
</dbReference>
<dbReference type="InterPro" id="IPR028893">
    <property type="entry name" value="A_deaminase"/>
</dbReference>
<dbReference type="PANTHER" id="PTHR11409">
    <property type="entry name" value="ADENOSINE DEAMINASE"/>
    <property type="match status" value="1"/>
</dbReference>
<accession>A0ABP3PHW5</accession>
<gene>
    <name evidence="9" type="primary">add</name>
    <name evidence="11" type="ORF">GCM10010390_81270</name>
</gene>
<organism evidence="11 12">
    <name type="scientific">Streptomyces mordarskii</name>
    <dbReference type="NCBI Taxonomy" id="1226758"/>
    <lineage>
        <taxon>Bacteria</taxon>
        <taxon>Bacillati</taxon>
        <taxon>Actinomycetota</taxon>
        <taxon>Actinomycetes</taxon>
        <taxon>Kitasatosporales</taxon>
        <taxon>Streptomycetaceae</taxon>
        <taxon>Streptomyces</taxon>
    </lineage>
</organism>
<keyword evidence="2 9" id="KW-0479">Metal-binding</keyword>
<comment type="catalytic activity">
    <reaction evidence="8">
        <text>2'-deoxyadenosine + H2O + H(+) = 2'-deoxyinosine + NH4(+)</text>
        <dbReference type="Rhea" id="RHEA:28190"/>
        <dbReference type="ChEBI" id="CHEBI:15377"/>
        <dbReference type="ChEBI" id="CHEBI:15378"/>
        <dbReference type="ChEBI" id="CHEBI:17256"/>
        <dbReference type="ChEBI" id="CHEBI:28938"/>
        <dbReference type="ChEBI" id="CHEBI:28997"/>
        <dbReference type="EC" id="3.5.4.4"/>
    </reaction>
    <physiologicalReaction direction="left-to-right" evidence="8">
        <dbReference type="Rhea" id="RHEA:28191"/>
    </physiologicalReaction>
</comment>
<comment type="catalytic activity">
    <reaction evidence="7">
        <text>adenosine + H2O + H(+) = inosine + NH4(+)</text>
        <dbReference type="Rhea" id="RHEA:24408"/>
        <dbReference type="ChEBI" id="CHEBI:15377"/>
        <dbReference type="ChEBI" id="CHEBI:15378"/>
        <dbReference type="ChEBI" id="CHEBI:16335"/>
        <dbReference type="ChEBI" id="CHEBI:17596"/>
        <dbReference type="ChEBI" id="CHEBI:28938"/>
        <dbReference type="EC" id="3.5.4.4"/>
    </reaction>
    <physiologicalReaction direction="left-to-right" evidence="7">
        <dbReference type="Rhea" id="RHEA:24409"/>
    </physiologicalReaction>
</comment>
<evidence type="ECO:0000259" key="10">
    <source>
        <dbReference type="Pfam" id="PF00962"/>
    </source>
</evidence>
<dbReference type="HAMAP" id="MF_00540">
    <property type="entry name" value="A_deaminase"/>
    <property type="match status" value="1"/>
</dbReference>
<feature type="binding site" evidence="9">
    <location>
        <position position="58"/>
    </location>
    <ligand>
        <name>Zn(2+)</name>
        <dbReference type="ChEBI" id="CHEBI:29105"/>
        <note>catalytic</note>
    </ligand>
</feature>
<comment type="function">
    <text evidence="9">Catalyzes the hydrolytic deamination of adenosine and 2-deoxyadenosine.</text>
</comment>
<evidence type="ECO:0000256" key="2">
    <source>
        <dbReference type="ARBA" id="ARBA00022723"/>
    </source>
</evidence>